<name>A0A024VPY2_PLAFA</name>
<feature type="non-terminal residue" evidence="1">
    <location>
        <position position="1"/>
    </location>
</feature>
<dbReference type="AlphaFoldDB" id="A0A024VPY2"/>
<gene>
    <name evidence="1" type="ORF">PFFCH_02699</name>
</gene>
<organism evidence="1 2">
    <name type="scientific">Plasmodium falciparum FCH/4</name>
    <dbReference type="NCBI Taxonomy" id="1036724"/>
    <lineage>
        <taxon>Eukaryota</taxon>
        <taxon>Sar</taxon>
        <taxon>Alveolata</taxon>
        <taxon>Apicomplexa</taxon>
        <taxon>Aconoidasida</taxon>
        <taxon>Haemosporida</taxon>
        <taxon>Plasmodiidae</taxon>
        <taxon>Plasmodium</taxon>
        <taxon>Plasmodium (Laverania)</taxon>
    </lineage>
</organism>
<proteinExistence type="predicted"/>
<reference evidence="1 2" key="2">
    <citation type="submission" date="2013-02" db="EMBL/GenBank/DDBJ databases">
        <title>The Genome Sequence of Plasmodium falciparum FCH/4.</title>
        <authorList>
            <consortium name="The Broad Institute Genome Sequencing Platform"/>
            <consortium name="The Broad Institute Genome Sequencing Center for Infectious Disease"/>
            <person name="Neafsey D."/>
            <person name="Cheeseman I."/>
            <person name="Volkman S."/>
            <person name="Adams J."/>
            <person name="Walker B."/>
            <person name="Young S.K."/>
            <person name="Zeng Q."/>
            <person name="Gargeya S."/>
            <person name="Fitzgerald M."/>
            <person name="Haas B."/>
            <person name="Abouelleil A."/>
            <person name="Alvarado L."/>
            <person name="Arachchi H.M."/>
            <person name="Berlin A.M."/>
            <person name="Chapman S.B."/>
            <person name="Dewar J."/>
            <person name="Goldberg J."/>
            <person name="Griggs A."/>
            <person name="Gujja S."/>
            <person name="Hansen M."/>
            <person name="Howarth C."/>
            <person name="Imamovic A."/>
            <person name="Larimer J."/>
            <person name="McCowan C."/>
            <person name="Murphy C."/>
            <person name="Neiman D."/>
            <person name="Pearson M."/>
            <person name="Priest M."/>
            <person name="Roberts A."/>
            <person name="Saif S."/>
            <person name="Shea T."/>
            <person name="Sisk P."/>
            <person name="Sykes S."/>
            <person name="Wortman J."/>
            <person name="Nusbaum C."/>
            <person name="Birren B."/>
        </authorList>
    </citation>
    <scope>NUCLEOTIDE SEQUENCE [LARGE SCALE GENOMIC DNA]</scope>
    <source>
        <strain evidence="1 2">FCH/4</strain>
    </source>
</reference>
<dbReference type="EMBL" id="KI927945">
    <property type="protein sequence ID" value="ETW29926.1"/>
    <property type="molecule type" value="Genomic_DNA"/>
</dbReference>
<accession>A0A024VPY2</accession>
<evidence type="ECO:0000313" key="2">
    <source>
        <dbReference type="Proteomes" id="UP000030656"/>
    </source>
</evidence>
<protein>
    <submittedName>
        <fullName evidence="1">Uncharacterized protein</fullName>
    </submittedName>
</protein>
<dbReference type="Proteomes" id="UP000030656">
    <property type="component" value="Unassembled WGS sequence"/>
</dbReference>
<reference evidence="1 2" key="1">
    <citation type="submission" date="2013-02" db="EMBL/GenBank/DDBJ databases">
        <title>The Genome Annotation of Plasmodium falciparum FCH/4.</title>
        <authorList>
            <consortium name="The Broad Institute Genome Sequencing Platform"/>
            <consortium name="The Broad Institute Genome Sequencing Center for Infectious Disease"/>
            <person name="Neafsey D."/>
            <person name="Hoffman S."/>
            <person name="Volkman S."/>
            <person name="Rosenthal P."/>
            <person name="Walker B."/>
            <person name="Young S.K."/>
            <person name="Zeng Q."/>
            <person name="Gargeya S."/>
            <person name="Fitzgerald M."/>
            <person name="Haas B."/>
            <person name="Abouelleil A."/>
            <person name="Allen A.W."/>
            <person name="Alvarado L."/>
            <person name="Arachchi H.M."/>
            <person name="Berlin A.M."/>
            <person name="Chapman S.B."/>
            <person name="Gainer-Dewar J."/>
            <person name="Goldberg J."/>
            <person name="Griggs A."/>
            <person name="Gujja S."/>
            <person name="Hansen M."/>
            <person name="Howarth C."/>
            <person name="Imamovic A."/>
            <person name="Ireland A."/>
            <person name="Larimer J."/>
            <person name="McCowan C."/>
            <person name="Murphy C."/>
            <person name="Pearson M."/>
            <person name="Poon T.W."/>
            <person name="Priest M."/>
            <person name="Roberts A."/>
            <person name="Saif S."/>
            <person name="Shea T."/>
            <person name="Sisk P."/>
            <person name="Sykes S."/>
            <person name="Wortman J."/>
            <person name="Nusbaum C."/>
            <person name="Birren B."/>
        </authorList>
    </citation>
    <scope>NUCLEOTIDE SEQUENCE [LARGE SCALE GENOMIC DNA]</scope>
    <source>
        <strain evidence="1 2">FCH/4</strain>
    </source>
</reference>
<sequence>ILDNLYKKKEELIEIIKKHKHTNSIAIHVCTIKLILQQISKDFLNDIYNQCKKKKKKINK</sequence>
<evidence type="ECO:0000313" key="1">
    <source>
        <dbReference type="EMBL" id="ETW29926.1"/>
    </source>
</evidence>